<dbReference type="InParanoid" id="B0WBH5"/>
<reference evidence="2" key="1">
    <citation type="submission" date="2007-03" db="EMBL/GenBank/DDBJ databases">
        <title>Annotation of Culex pipiens quinquefasciatus.</title>
        <authorList>
            <consortium name="The Broad Institute Genome Sequencing Platform"/>
            <person name="Atkinson P.W."/>
            <person name="Hemingway J."/>
            <person name="Christensen B.M."/>
            <person name="Higgs S."/>
            <person name="Kodira C."/>
            <person name="Hannick L."/>
            <person name="Megy K."/>
            <person name="O'Leary S."/>
            <person name="Pearson M."/>
            <person name="Haas B.J."/>
            <person name="Mauceli E."/>
            <person name="Wortman J.R."/>
            <person name="Lee N.H."/>
            <person name="Guigo R."/>
            <person name="Stanke M."/>
            <person name="Alvarado L."/>
            <person name="Amedeo P."/>
            <person name="Antoine C.H."/>
            <person name="Arensburger P."/>
            <person name="Bidwell S.L."/>
            <person name="Crawford M."/>
            <person name="Camaro F."/>
            <person name="Devon K."/>
            <person name="Engels R."/>
            <person name="Hammond M."/>
            <person name="Howarth C."/>
            <person name="Koehrsen M."/>
            <person name="Lawson D."/>
            <person name="Montgomery P."/>
            <person name="Nene V."/>
            <person name="Nusbaum C."/>
            <person name="Puiu D."/>
            <person name="Romero-Severson J."/>
            <person name="Severson D.W."/>
            <person name="Shumway M."/>
            <person name="Sisk P."/>
            <person name="Stolte C."/>
            <person name="Zeng Q."/>
            <person name="Eisenstadt E."/>
            <person name="Fraser-Liggett C."/>
            <person name="Strausberg R."/>
            <person name="Galagan J."/>
            <person name="Birren B."/>
            <person name="Collins F.H."/>
        </authorList>
    </citation>
    <scope>NUCLEOTIDE SEQUENCE [LARGE SCALE GENOMIC DNA]</scope>
    <source>
        <strain evidence="2">JHB</strain>
    </source>
</reference>
<dbReference type="AlphaFoldDB" id="B0WBH5"/>
<protein>
    <submittedName>
        <fullName evidence="2 3">Uncharacterized protein</fullName>
    </submittedName>
</protein>
<name>B0WBH5_CULQU</name>
<evidence type="ECO:0000313" key="4">
    <source>
        <dbReference type="Proteomes" id="UP000002320"/>
    </source>
</evidence>
<proteinExistence type="predicted"/>
<gene>
    <name evidence="3" type="primary">6035950</name>
    <name evidence="2" type="ORF">CpipJ_CPIJ004473</name>
</gene>
<accession>B0WBH5</accession>
<dbReference type="Proteomes" id="UP000002320">
    <property type="component" value="Unassembled WGS sequence"/>
</dbReference>
<dbReference type="EnsemblMetazoa" id="CPIJ004473-RA">
    <property type="protein sequence ID" value="CPIJ004473-PA"/>
    <property type="gene ID" value="CPIJ004473"/>
</dbReference>
<evidence type="ECO:0000256" key="1">
    <source>
        <dbReference type="SAM" id="MobiDB-lite"/>
    </source>
</evidence>
<dbReference type="KEGG" id="cqu:CpipJ_CPIJ004473"/>
<feature type="region of interest" description="Disordered" evidence="1">
    <location>
        <begin position="66"/>
        <end position="90"/>
    </location>
</feature>
<feature type="compositionally biased region" description="Basic residues" evidence="1">
    <location>
        <begin position="109"/>
        <end position="124"/>
    </location>
</feature>
<evidence type="ECO:0000313" key="3">
    <source>
        <dbReference type="EnsemblMetazoa" id="CPIJ004473-PA"/>
    </source>
</evidence>
<evidence type="ECO:0000313" key="2">
    <source>
        <dbReference type="EMBL" id="EDS42414.1"/>
    </source>
</evidence>
<dbReference type="HOGENOM" id="CLU_1940154_0_0_1"/>
<keyword evidence="4" id="KW-1185">Reference proteome</keyword>
<organism>
    <name type="scientific">Culex quinquefasciatus</name>
    <name type="common">Southern house mosquito</name>
    <name type="synonym">Culex pungens</name>
    <dbReference type="NCBI Taxonomy" id="7176"/>
    <lineage>
        <taxon>Eukaryota</taxon>
        <taxon>Metazoa</taxon>
        <taxon>Ecdysozoa</taxon>
        <taxon>Arthropoda</taxon>
        <taxon>Hexapoda</taxon>
        <taxon>Insecta</taxon>
        <taxon>Pterygota</taxon>
        <taxon>Neoptera</taxon>
        <taxon>Endopterygota</taxon>
        <taxon>Diptera</taxon>
        <taxon>Nematocera</taxon>
        <taxon>Culicoidea</taxon>
        <taxon>Culicidae</taxon>
        <taxon>Culicinae</taxon>
        <taxon>Culicini</taxon>
        <taxon>Culex</taxon>
        <taxon>Culex</taxon>
    </lineage>
</organism>
<dbReference type="VEuPathDB" id="VectorBase:CPIJ004473"/>
<reference evidence="3" key="2">
    <citation type="submission" date="2021-02" db="UniProtKB">
        <authorList>
            <consortium name="EnsemblMetazoa"/>
        </authorList>
    </citation>
    <scope>IDENTIFICATION</scope>
    <source>
        <strain evidence="3">JHB</strain>
    </source>
</reference>
<feature type="region of interest" description="Disordered" evidence="1">
    <location>
        <begin position="106"/>
        <end position="130"/>
    </location>
</feature>
<dbReference type="EMBL" id="DS231879">
    <property type="protein sequence ID" value="EDS42414.1"/>
    <property type="molecule type" value="Genomic_DNA"/>
</dbReference>
<sequence length="130" mass="14752">MKKKQTTFGLCGSYWSVPPQPQPTIATVTGTAQAQAVFTVVRLRQLVVSSKAVILAIIIIPEESPSRRYEPPTTLLHHPQSHAPGKQKTSARIHVFEGRRHTQYVRTYTRSRKNSPPKIKKRRDRAKETL</sequence>